<keyword evidence="3" id="KW-1185">Reference proteome</keyword>
<protein>
    <recommendedName>
        <fullName evidence="4">Lipoprotein</fullName>
    </recommendedName>
</protein>
<evidence type="ECO:0008006" key="4">
    <source>
        <dbReference type="Google" id="ProtNLM"/>
    </source>
</evidence>
<feature type="region of interest" description="Disordered" evidence="1">
    <location>
        <begin position="296"/>
        <end position="315"/>
    </location>
</feature>
<gene>
    <name evidence="2" type="ORF">SAMN05216561_10168</name>
</gene>
<proteinExistence type="predicted"/>
<organism evidence="2 3">
    <name type="scientific">Nocardioides psychrotolerans</name>
    <dbReference type="NCBI Taxonomy" id="1005945"/>
    <lineage>
        <taxon>Bacteria</taxon>
        <taxon>Bacillati</taxon>
        <taxon>Actinomycetota</taxon>
        <taxon>Actinomycetes</taxon>
        <taxon>Propionibacteriales</taxon>
        <taxon>Nocardioidaceae</taxon>
        <taxon>Nocardioides</taxon>
    </lineage>
</organism>
<dbReference type="EMBL" id="FOQG01000001">
    <property type="protein sequence ID" value="SFH60158.1"/>
    <property type="molecule type" value="Genomic_DNA"/>
</dbReference>
<dbReference type="AlphaFoldDB" id="A0A1I3BD03"/>
<dbReference type="OrthoDB" id="3790881at2"/>
<evidence type="ECO:0000256" key="1">
    <source>
        <dbReference type="SAM" id="MobiDB-lite"/>
    </source>
</evidence>
<name>A0A1I3BD03_9ACTN</name>
<evidence type="ECO:0000313" key="3">
    <source>
        <dbReference type="Proteomes" id="UP000198649"/>
    </source>
</evidence>
<dbReference type="PROSITE" id="PS51257">
    <property type="entry name" value="PROKAR_LIPOPROTEIN"/>
    <property type="match status" value="1"/>
</dbReference>
<dbReference type="RefSeq" id="WP_091109467.1">
    <property type="nucleotide sequence ID" value="NZ_BKAF01000001.1"/>
</dbReference>
<evidence type="ECO:0000313" key="2">
    <source>
        <dbReference type="EMBL" id="SFH60158.1"/>
    </source>
</evidence>
<accession>A0A1I3BD03</accession>
<reference evidence="2 3" key="1">
    <citation type="submission" date="2016-10" db="EMBL/GenBank/DDBJ databases">
        <authorList>
            <person name="de Groot N.N."/>
        </authorList>
    </citation>
    <scope>NUCLEOTIDE SEQUENCE [LARGE SCALE GENOMIC DNA]</scope>
    <source>
        <strain evidence="2 3">CGMCC 1.11156</strain>
    </source>
</reference>
<sequence>MSEARRVAGALVACLAGLALVSCGDEEDDVVVGAAGASIEGEQSLVQLPHGRLTFEVTDAEEIPDGAASDAPSDGRFVGVDWTWEPGAGVPSLVSGFLIADEVPADVRVQVDGAWHDLGSAYDTSAGGVAGATFFVPAGDDVIAADVTLAVDFDGVEQTVQGDGSGLEAGVAAPMYEITDEPTRPECPAVLSPATVVGEATCEAAFVELPYVTDLGWAASGTTWVVADLSVTVAEVTVEGEDQPVVEQKETISLDGAEPTAVLLDENGSGGVLRTQSVFASEVGAARRLSYSRSLTTSQGPGVAEVTGELTAPAP</sequence>
<dbReference type="Proteomes" id="UP000198649">
    <property type="component" value="Unassembled WGS sequence"/>
</dbReference>
<dbReference type="STRING" id="1005945.SAMN05216561_10168"/>